<evidence type="ECO:0000259" key="3">
    <source>
        <dbReference type="Pfam" id="PF13505"/>
    </source>
</evidence>
<accession>A0A3E1NQF5</accession>
<comment type="caution">
    <text evidence="4">The sequence shown here is derived from an EMBL/GenBank/DDBJ whole genome shotgun (WGS) entry which is preliminary data.</text>
</comment>
<dbReference type="Pfam" id="PF13505">
    <property type="entry name" value="OMP_b-brl"/>
    <property type="match status" value="1"/>
</dbReference>
<feature type="signal peptide" evidence="2">
    <location>
        <begin position="1"/>
        <end position="17"/>
    </location>
</feature>
<dbReference type="Gene3D" id="2.40.160.20">
    <property type="match status" value="1"/>
</dbReference>
<organism evidence="4 5">
    <name type="scientific">Deminuibacter soli</name>
    <dbReference type="NCBI Taxonomy" id="2291815"/>
    <lineage>
        <taxon>Bacteria</taxon>
        <taxon>Pseudomonadati</taxon>
        <taxon>Bacteroidota</taxon>
        <taxon>Chitinophagia</taxon>
        <taxon>Chitinophagales</taxon>
        <taxon>Chitinophagaceae</taxon>
        <taxon>Deminuibacter</taxon>
    </lineage>
</organism>
<dbReference type="EMBL" id="QTJU01000001">
    <property type="protein sequence ID" value="RFM30155.1"/>
    <property type="molecule type" value="Genomic_DNA"/>
</dbReference>
<name>A0A3E1NQF5_9BACT</name>
<dbReference type="SUPFAM" id="SSF56925">
    <property type="entry name" value="OMPA-like"/>
    <property type="match status" value="1"/>
</dbReference>
<keyword evidence="5" id="KW-1185">Reference proteome</keyword>
<gene>
    <name evidence="4" type="ORF">DXN05_04055</name>
</gene>
<evidence type="ECO:0000256" key="2">
    <source>
        <dbReference type="SAM" id="SignalP"/>
    </source>
</evidence>
<dbReference type="InterPro" id="IPR027385">
    <property type="entry name" value="Beta-barrel_OMP"/>
</dbReference>
<dbReference type="Proteomes" id="UP000261284">
    <property type="component" value="Unassembled WGS sequence"/>
</dbReference>
<proteinExistence type="predicted"/>
<dbReference type="AlphaFoldDB" id="A0A3E1NQF5"/>
<keyword evidence="1 2" id="KW-0732">Signal</keyword>
<dbReference type="OrthoDB" id="654178at2"/>
<evidence type="ECO:0000256" key="1">
    <source>
        <dbReference type="ARBA" id="ARBA00022729"/>
    </source>
</evidence>
<dbReference type="InterPro" id="IPR011250">
    <property type="entry name" value="OMP/PagP_B-barrel"/>
</dbReference>
<feature type="domain" description="Outer membrane protein beta-barrel" evidence="3">
    <location>
        <begin position="6"/>
        <end position="192"/>
    </location>
</feature>
<feature type="chain" id="PRO_5017591982" description="Outer membrane protein beta-barrel domain-containing protein" evidence="2">
    <location>
        <begin position="18"/>
        <end position="284"/>
    </location>
</feature>
<evidence type="ECO:0000313" key="4">
    <source>
        <dbReference type="EMBL" id="RFM30155.1"/>
    </source>
</evidence>
<reference evidence="4 5" key="1">
    <citation type="submission" date="2018-08" db="EMBL/GenBank/DDBJ databases">
        <title>Chitinophagaceae sp. K23C18032701, a novel bacterium isolated from forest soil.</title>
        <authorList>
            <person name="Wang C."/>
        </authorList>
    </citation>
    <scope>NUCLEOTIDE SEQUENCE [LARGE SCALE GENOMIC DNA]</scope>
    <source>
        <strain evidence="4 5">K23C18032701</strain>
    </source>
</reference>
<evidence type="ECO:0000313" key="5">
    <source>
        <dbReference type="Proteomes" id="UP000261284"/>
    </source>
</evidence>
<dbReference type="RefSeq" id="WP_116845911.1">
    <property type="nucleotide sequence ID" value="NZ_QTJU01000001.1"/>
</dbReference>
<sequence>MKKLLTLLCFCPIAVVAQDLYLSVKAGVANYNGELATSSFTLKQSKIMGSLGARYDITEHIAARTYLTLTSLQANDKYGTPVHQARNLNFKTGLFDWELALQYNFLNLNYNWWTPYVFAGGALYHFNPYTYTTDGIRTNLQPLSTEGEGITGTGVKPYKLTQFAVPLGVGADFALNEDMRVGVEFGYRVLFTDYLDDVSRKYINETTLRNARGQTAVDLAYRGNEVNAGPYPGPGVARGNPNARDSWYYLGLTFTVRSFVNQYKQLTRPTKRYKKVGCPERMYK</sequence>
<protein>
    <recommendedName>
        <fullName evidence="3">Outer membrane protein beta-barrel domain-containing protein</fullName>
    </recommendedName>
</protein>